<gene>
    <name evidence="11" type="primary">LOC105429656</name>
</gene>
<evidence type="ECO:0000256" key="3">
    <source>
        <dbReference type="ARBA" id="ARBA00013278"/>
    </source>
</evidence>
<dbReference type="PANTHER" id="PTHR12253">
    <property type="entry name" value="RH14732P"/>
    <property type="match status" value="1"/>
</dbReference>
<dbReference type="InterPro" id="IPR033113">
    <property type="entry name" value="PLA2_histidine"/>
</dbReference>
<evidence type="ECO:0000256" key="1">
    <source>
        <dbReference type="ARBA" id="ARBA00001913"/>
    </source>
</evidence>
<comment type="cofactor">
    <cofactor evidence="1">
        <name>Ca(2+)</name>
        <dbReference type="ChEBI" id="CHEBI:29108"/>
    </cofactor>
</comment>
<keyword evidence="6" id="KW-0443">Lipid metabolism</keyword>
<dbReference type="OrthoDB" id="8187220at2759"/>
<evidence type="ECO:0000256" key="7">
    <source>
        <dbReference type="ARBA" id="ARBA00029903"/>
    </source>
</evidence>
<dbReference type="Pfam" id="PF05826">
    <property type="entry name" value="Phospholip_A2_2"/>
    <property type="match status" value="1"/>
</dbReference>
<dbReference type="InterPro" id="IPR016090">
    <property type="entry name" value="PLA2-like_dom"/>
</dbReference>
<evidence type="ECO:0000256" key="2">
    <source>
        <dbReference type="ARBA" id="ARBA00004613"/>
    </source>
</evidence>
<protein>
    <recommendedName>
        <fullName evidence="3">phospholipase A2</fullName>
        <ecNumber evidence="3">3.1.1.4</ecNumber>
    </recommendedName>
    <alternativeName>
        <fullName evidence="7">Phosphatidylcholine 2-acylhydrolase</fullName>
    </alternativeName>
</protein>
<feature type="chain" id="PRO_5027003340" description="phospholipase A2" evidence="8">
    <location>
        <begin position="24"/>
        <end position="230"/>
    </location>
</feature>
<dbReference type="Proteomes" id="UP000504615">
    <property type="component" value="Unplaced"/>
</dbReference>
<keyword evidence="4" id="KW-0964">Secreted</keyword>
<dbReference type="GO" id="GO:0016042">
    <property type="term" value="P:lipid catabolic process"/>
    <property type="evidence" value="ECO:0007669"/>
    <property type="project" value="UniProtKB-KW"/>
</dbReference>
<dbReference type="GO" id="GO:0005576">
    <property type="term" value="C:extracellular region"/>
    <property type="evidence" value="ECO:0007669"/>
    <property type="project" value="UniProtKB-SubCell"/>
</dbReference>
<dbReference type="GO" id="GO:0004623">
    <property type="term" value="F:phospholipase A2 activity"/>
    <property type="evidence" value="ECO:0007669"/>
    <property type="project" value="UniProtKB-EC"/>
</dbReference>
<dbReference type="Gene3D" id="1.20.90.10">
    <property type="entry name" value="Phospholipase A2 domain"/>
    <property type="match status" value="1"/>
</dbReference>
<accession>A0A6I9WIG5</accession>
<proteinExistence type="predicted"/>
<keyword evidence="8" id="KW-0732">Signal</keyword>
<comment type="subcellular location">
    <subcellularLocation>
        <location evidence="2">Secreted</location>
    </subcellularLocation>
</comment>
<dbReference type="EC" id="3.1.1.4" evidence="3"/>
<feature type="signal peptide" evidence="8">
    <location>
        <begin position="1"/>
        <end position="23"/>
    </location>
</feature>
<dbReference type="GO" id="GO:0050482">
    <property type="term" value="P:arachidonate secretion"/>
    <property type="evidence" value="ECO:0007669"/>
    <property type="project" value="InterPro"/>
</dbReference>
<evidence type="ECO:0000256" key="5">
    <source>
        <dbReference type="ARBA" id="ARBA00022963"/>
    </source>
</evidence>
<evidence type="ECO:0000313" key="11">
    <source>
        <dbReference type="RefSeq" id="XP_011641088.1"/>
    </source>
</evidence>
<evidence type="ECO:0000259" key="9">
    <source>
        <dbReference type="Pfam" id="PF05826"/>
    </source>
</evidence>
<dbReference type="GO" id="GO:0006644">
    <property type="term" value="P:phospholipid metabolic process"/>
    <property type="evidence" value="ECO:0007669"/>
    <property type="project" value="InterPro"/>
</dbReference>
<evidence type="ECO:0000256" key="8">
    <source>
        <dbReference type="SAM" id="SignalP"/>
    </source>
</evidence>
<feature type="domain" description="Phospholipase A2-like central" evidence="9">
    <location>
        <begin position="100"/>
        <end position="194"/>
    </location>
</feature>
<dbReference type="PROSITE" id="PS00118">
    <property type="entry name" value="PA2_HIS"/>
    <property type="match status" value="1"/>
</dbReference>
<dbReference type="GeneID" id="105429656"/>
<dbReference type="InterPro" id="IPR036444">
    <property type="entry name" value="PLipase_A2_dom_sf"/>
</dbReference>
<reference evidence="11" key="1">
    <citation type="submission" date="2025-08" db="UniProtKB">
        <authorList>
            <consortium name="RefSeq"/>
        </authorList>
    </citation>
    <scope>IDENTIFICATION</scope>
</reference>
<evidence type="ECO:0000256" key="6">
    <source>
        <dbReference type="ARBA" id="ARBA00023098"/>
    </source>
</evidence>
<dbReference type="KEGG" id="pbar:105429656"/>
<sequence>MSRVFVCLSILFILGIGIRFSDCESAENIKNNTECEDVNIKPGSDETHLSPLEKSIKGLMFPFGIIRRNIFGKNNEASQSKIGGSFGSILEKFSDYVHAIAPGTLWCGSGDIAKRETDLGLFKKTDACCRAHDNCKNNILAGKTEVNVKNNGIFTRSACACDHAFYHCLKNVSSVVSSDIGVTYFNVLQPQCFQCICPTDDCNLNDGTECKDHCTKYEWIDNPKYIYLLE</sequence>
<keyword evidence="10" id="KW-1185">Reference proteome</keyword>
<organism evidence="10 11">
    <name type="scientific">Pogonomyrmex barbatus</name>
    <name type="common">red harvester ant</name>
    <dbReference type="NCBI Taxonomy" id="144034"/>
    <lineage>
        <taxon>Eukaryota</taxon>
        <taxon>Metazoa</taxon>
        <taxon>Ecdysozoa</taxon>
        <taxon>Arthropoda</taxon>
        <taxon>Hexapoda</taxon>
        <taxon>Insecta</taxon>
        <taxon>Pterygota</taxon>
        <taxon>Neoptera</taxon>
        <taxon>Endopterygota</taxon>
        <taxon>Hymenoptera</taxon>
        <taxon>Apocrita</taxon>
        <taxon>Aculeata</taxon>
        <taxon>Formicoidea</taxon>
        <taxon>Formicidae</taxon>
        <taxon>Myrmicinae</taxon>
        <taxon>Pogonomyrmex</taxon>
    </lineage>
</organism>
<dbReference type="AlphaFoldDB" id="A0A6I9WIG5"/>
<name>A0A6I9WIG5_9HYME</name>
<dbReference type="RefSeq" id="XP_011641088.1">
    <property type="nucleotide sequence ID" value="XM_011642786.2"/>
</dbReference>
<evidence type="ECO:0000313" key="10">
    <source>
        <dbReference type="Proteomes" id="UP000504615"/>
    </source>
</evidence>
<evidence type="ECO:0000256" key="4">
    <source>
        <dbReference type="ARBA" id="ARBA00022525"/>
    </source>
</evidence>
<keyword evidence="5" id="KW-0442">Lipid degradation</keyword>
<dbReference type="SUPFAM" id="SSF48619">
    <property type="entry name" value="Phospholipase A2, PLA2"/>
    <property type="match status" value="1"/>
</dbReference>